<sequence>MTGLLASKGIRVSQVRVGQSLKAVGPLYHLARCCSTSRKFNPAVYTASNFGHKLHIDQNEKICMYGVTHVAAFDGYSGMIVGFVVMAVKNNILSYEHLFRRLLFDYGMWDQLRVDKGREWFLILFIQEKLCNLRGNTSVPPYLQSSSQMNHAIKRIWLEVNRRVNYPVKKALNEMLEIEHKNLDDASQKY</sequence>
<reference evidence="2" key="1">
    <citation type="submission" date="2017-05" db="UniProtKB">
        <authorList>
            <consortium name="EnsemblMetazoa"/>
        </authorList>
    </citation>
    <scope>IDENTIFICATION</scope>
</reference>
<dbReference type="InterPro" id="IPR058913">
    <property type="entry name" value="Integrase_dom_put"/>
</dbReference>
<dbReference type="Pfam" id="PF24764">
    <property type="entry name" value="rva_4"/>
    <property type="match status" value="1"/>
</dbReference>
<protein>
    <recommendedName>
        <fullName evidence="1">Integrase core domain-containing protein</fullName>
    </recommendedName>
</protein>
<dbReference type="OrthoDB" id="5952813at2759"/>
<accession>A0A1X7VSG1</accession>
<dbReference type="PANTHER" id="PTHR46791:SF5">
    <property type="entry name" value="CLR5 DOMAIN-CONTAINING PROTEIN-RELATED"/>
    <property type="match status" value="1"/>
</dbReference>
<organism evidence="2">
    <name type="scientific">Amphimedon queenslandica</name>
    <name type="common">Sponge</name>
    <dbReference type="NCBI Taxonomy" id="400682"/>
    <lineage>
        <taxon>Eukaryota</taxon>
        <taxon>Metazoa</taxon>
        <taxon>Porifera</taxon>
        <taxon>Demospongiae</taxon>
        <taxon>Heteroscleromorpha</taxon>
        <taxon>Haplosclerida</taxon>
        <taxon>Niphatidae</taxon>
        <taxon>Amphimedon</taxon>
    </lineage>
</organism>
<dbReference type="AlphaFoldDB" id="A0A1X7VSG1"/>
<proteinExistence type="predicted"/>
<name>A0A1X7VSG1_AMPQE</name>
<feature type="domain" description="Integrase core" evidence="1">
    <location>
        <begin position="52"/>
        <end position="179"/>
    </location>
</feature>
<dbReference type="PANTHER" id="PTHR46791">
    <property type="entry name" value="EXPRESSED PROTEIN"/>
    <property type="match status" value="1"/>
</dbReference>
<dbReference type="EnsemblMetazoa" id="Aqu2.1.42348_001">
    <property type="protein sequence ID" value="Aqu2.1.42348_001"/>
    <property type="gene ID" value="Aqu2.1.42348"/>
</dbReference>
<dbReference type="InParanoid" id="A0A1X7VSG1"/>
<evidence type="ECO:0000259" key="1">
    <source>
        <dbReference type="Pfam" id="PF24764"/>
    </source>
</evidence>
<evidence type="ECO:0000313" key="2">
    <source>
        <dbReference type="EnsemblMetazoa" id="Aqu2.1.42348_001"/>
    </source>
</evidence>